<keyword evidence="2" id="KW-0479">Metal-binding</keyword>
<evidence type="ECO:0000256" key="1">
    <source>
        <dbReference type="ARBA" id="ARBA00004123"/>
    </source>
</evidence>
<comment type="subcellular location">
    <subcellularLocation>
        <location evidence="1">Nucleus</location>
    </subcellularLocation>
</comment>
<feature type="domain" description="PHD-type" evidence="13">
    <location>
        <begin position="60"/>
        <end position="197"/>
    </location>
</feature>
<keyword evidence="8" id="KW-0067">ATP-binding</keyword>
<evidence type="ECO:0000256" key="5">
    <source>
        <dbReference type="ARBA" id="ARBA00022771"/>
    </source>
</evidence>
<dbReference type="GO" id="GO:0005524">
    <property type="term" value="F:ATP binding"/>
    <property type="evidence" value="ECO:0007669"/>
    <property type="project" value="UniProtKB-KW"/>
</dbReference>
<dbReference type="RefSeq" id="XP_002503891.1">
    <property type="nucleotide sequence ID" value="XM_002503845.1"/>
</dbReference>
<reference evidence="14 15" key="1">
    <citation type="journal article" date="2009" name="Science">
        <title>Green evolution and dynamic adaptations revealed by genomes of the marine picoeukaryotes Micromonas.</title>
        <authorList>
            <person name="Worden A.Z."/>
            <person name="Lee J.H."/>
            <person name="Mock T."/>
            <person name="Rouze P."/>
            <person name="Simmons M.P."/>
            <person name="Aerts A.L."/>
            <person name="Allen A.E."/>
            <person name="Cuvelier M.L."/>
            <person name="Derelle E."/>
            <person name="Everett M.V."/>
            <person name="Foulon E."/>
            <person name="Grimwood J."/>
            <person name="Gundlach H."/>
            <person name="Henrissat B."/>
            <person name="Napoli C."/>
            <person name="McDonald S.M."/>
            <person name="Parker M.S."/>
            <person name="Rombauts S."/>
            <person name="Salamov A."/>
            <person name="Von Dassow P."/>
            <person name="Badger J.H."/>
            <person name="Coutinho P.M."/>
            <person name="Demir E."/>
            <person name="Dubchak I."/>
            <person name="Gentemann C."/>
            <person name="Eikrem W."/>
            <person name="Gready J.E."/>
            <person name="John U."/>
            <person name="Lanier W."/>
            <person name="Lindquist E.A."/>
            <person name="Lucas S."/>
            <person name="Mayer K.F."/>
            <person name="Moreau H."/>
            <person name="Not F."/>
            <person name="Otillar R."/>
            <person name="Panaud O."/>
            <person name="Pangilinan J."/>
            <person name="Paulsen I."/>
            <person name="Piegu B."/>
            <person name="Poliakov A."/>
            <person name="Robbens S."/>
            <person name="Schmutz J."/>
            <person name="Toulza E."/>
            <person name="Wyss T."/>
            <person name="Zelensky A."/>
            <person name="Zhou K."/>
            <person name="Armbrust E.V."/>
            <person name="Bhattacharya D."/>
            <person name="Goodenough U.W."/>
            <person name="Van de Peer Y."/>
            <person name="Grigoriev I.V."/>
        </authorList>
    </citation>
    <scope>NUCLEOTIDE SEQUENCE [LARGE SCALE GENOMIC DNA]</scope>
    <source>
        <strain evidence="15">RCC299 / NOUM17</strain>
    </source>
</reference>
<dbReference type="GO" id="GO:0008270">
    <property type="term" value="F:zinc ion binding"/>
    <property type="evidence" value="ECO:0007669"/>
    <property type="project" value="UniProtKB-KW"/>
</dbReference>
<dbReference type="eggNOG" id="KOG1015">
    <property type="taxonomic scope" value="Eukaryota"/>
</dbReference>
<evidence type="ECO:0000259" key="13">
    <source>
        <dbReference type="PROSITE" id="PS51533"/>
    </source>
</evidence>
<keyword evidence="4" id="KW-0227">DNA damage</keyword>
<keyword evidence="6" id="KW-0378">Hydrolase</keyword>
<dbReference type="GO" id="GO:0006281">
    <property type="term" value="P:DNA repair"/>
    <property type="evidence" value="ECO:0007669"/>
    <property type="project" value="UniProtKB-KW"/>
</dbReference>
<dbReference type="AlphaFoldDB" id="C1EA60"/>
<dbReference type="PANTHER" id="PTHR46357:SF1">
    <property type="entry name" value="TRANSCRIPTIONAL REGULATOR ATRX"/>
    <property type="match status" value="1"/>
</dbReference>
<evidence type="ECO:0000256" key="2">
    <source>
        <dbReference type="ARBA" id="ARBA00022723"/>
    </source>
</evidence>
<dbReference type="InterPro" id="IPR025766">
    <property type="entry name" value="ADD"/>
</dbReference>
<dbReference type="GO" id="GO:0005721">
    <property type="term" value="C:pericentric heterochromatin"/>
    <property type="evidence" value="ECO:0007669"/>
    <property type="project" value="TreeGrafter"/>
</dbReference>
<keyword evidence="5" id="KW-0863">Zinc-finger</keyword>
<keyword evidence="15" id="KW-1185">Reference proteome</keyword>
<keyword evidence="9" id="KW-0238">DNA-binding</keyword>
<evidence type="ECO:0000313" key="14">
    <source>
        <dbReference type="EMBL" id="ACO65149.1"/>
    </source>
</evidence>
<dbReference type="GeneID" id="8244835"/>
<evidence type="ECO:0000256" key="9">
    <source>
        <dbReference type="ARBA" id="ARBA00023125"/>
    </source>
</evidence>
<name>C1EA60_MICCC</name>
<dbReference type="InParanoid" id="C1EA60"/>
<evidence type="ECO:0000256" key="8">
    <source>
        <dbReference type="ARBA" id="ARBA00022840"/>
    </source>
</evidence>
<protein>
    <recommendedName>
        <fullName evidence="13">PHD-type domain-containing protein</fullName>
    </recommendedName>
</protein>
<dbReference type="Proteomes" id="UP000002009">
    <property type="component" value="Chromosome 7"/>
</dbReference>
<dbReference type="Pfam" id="PF21255">
    <property type="entry name" value="DNMT3_ADD_GATA1-like"/>
    <property type="match status" value="1"/>
</dbReference>
<dbReference type="GO" id="GO:0031490">
    <property type="term" value="F:chromatin DNA binding"/>
    <property type="evidence" value="ECO:0007669"/>
    <property type="project" value="TreeGrafter"/>
</dbReference>
<feature type="coiled-coil region" evidence="12">
    <location>
        <begin position="36"/>
        <end position="63"/>
    </location>
</feature>
<keyword evidence="7" id="KW-0862">Zinc</keyword>
<evidence type="ECO:0000256" key="4">
    <source>
        <dbReference type="ARBA" id="ARBA00022763"/>
    </source>
</evidence>
<evidence type="ECO:0000256" key="11">
    <source>
        <dbReference type="ARBA" id="ARBA00023242"/>
    </source>
</evidence>
<sequence length="197" mass="23094">MDDSDLGFVDTVAGKLKKRKAVETPEQIEAEKRRREEEARAKIEREARLAAKLEKENVKWKQVWPEGDLLQCYACVRRSGVGLCEWVNSKHQKVPRQFHPIMRVPMCDACYIHYHNQDFQVNWNEESGKMEHDTCRLCATEGHLVFCGNPECAQAFCQDCILRMVGQEDLDEILERDPWVCFCCEPKPIEHLEVRWE</sequence>
<keyword evidence="12" id="KW-0175">Coiled coil</keyword>
<dbReference type="OrthoDB" id="641149at2759"/>
<dbReference type="GO" id="GO:0031297">
    <property type="term" value="P:replication fork processing"/>
    <property type="evidence" value="ECO:0007669"/>
    <property type="project" value="TreeGrafter"/>
</dbReference>
<evidence type="ECO:0000256" key="12">
    <source>
        <dbReference type="SAM" id="Coils"/>
    </source>
</evidence>
<dbReference type="InterPro" id="IPR049554">
    <property type="entry name" value="DNMT3_ADD_PHD"/>
</dbReference>
<dbReference type="GO" id="GO:0005634">
    <property type="term" value="C:nucleus"/>
    <property type="evidence" value="ECO:0007669"/>
    <property type="project" value="UniProtKB-SubCell"/>
</dbReference>
<keyword evidence="3" id="KW-0547">Nucleotide-binding</keyword>
<organism evidence="14 15">
    <name type="scientific">Micromonas commoda (strain RCC299 / NOUM17 / CCMP2709)</name>
    <name type="common">Picoplanktonic green alga</name>
    <dbReference type="NCBI Taxonomy" id="296587"/>
    <lineage>
        <taxon>Eukaryota</taxon>
        <taxon>Viridiplantae</taxon>
        <taxon>Chlorophyta</taxon>
        <taxon>Mamiellophyceae</taxon>
        <taxon>Mamiellales</taxon>
        <taxon>Mamiellaceae</taxon>
        <taxon>Micromonas</taxon>
    </lineage>
</organism>
<keyword evidence="10" id="KW-0234">DNA repair</keyword>
<dbReference type="KEGG" id="mis:MICPUN_108583"/>
<gene>
    <name evidence="14" type="ORF">MICPUN_108583</name>
</gene>
<dbReference type="STRING" id="296587.C1EA60"/>
<dbReference type="InterPro" id="IPR013083">
    <property type="entry name" value="Znf_RING/FYVE/PHD"/>
</dbReference>
<dbReference type="GO" id="GO:0006338">
    <property type="term" value="P:chromatin remodeling"/>
    <property type="evidence" value="ECO:0007669"/>
    <property type="project" value="TreeGrafter"/>
</dbReference>
<dbReference type="InterPro" id="IPR052131">
    <property type="entry name" value="ATRX_domain-containing"/>
</dbReference>
<evidence type="ECO:0000313" key="15">
    <source>
        <dbReference type="Proteomes" id="UP000002009"/>
    </source>
</evidence>
<dbReference type="GO" id="GO:0016787">
    <property type="term" value="F:hydrolase activity"/>
    <property type="evidence" value="ECO:0007669"/>
    <property type="project" value="UniProtKB-KW"/>
</dbReference>
<dbReference type="PROSITE" id="PS51533">
    <property type="entry name" value="ADD"/>
    <property type="match status" value="1"/>
</dbReference>
<dbReference type="Gene3D" id="3.30.40.10">
    <property type="entry name" value="Zinc/RING finger domain, C3HC4 (zinc finger)"/>
    <property type="match status" value="1"/>
</dbReference>
<evidence type="ECO:0000256" key="10">
    <source>
        <dbReference type="ARBA" id="ARBA00023204"/>
    </source>
</evidence>
<evidence type="ECO:0000256" key="7">
    <source>
        <dbReference type="ARBA" id="ARBA00022833"/>
    </source>
</evidence>
<evidence type="ECO:0000256" key="3">
    <source>
        <dbReference type="ARBA" id="ARBA00022741"/>
    </source>
</evidence>
<evidence type="ECO:0000256" key="6">
    <source>
        <dbReference type="ARBA" id="ARBA00022801"/>
    </source>
</evidence>
<accession>C1EA60</accession>
<dbReference type="PANTHER" id="PTHR46357">
    <property type="entry name" value="TRANSCRIPTIONAL REGULATOR ATRX"/>
    <property type="match status" value="1"/>
</dbReference>
<keyword evidence="11" id="KW-0539">Nucleus</keyword>
<dbReference type="EMBL" id="CP001328">
    <property type="protein sequence ID" value="ACO65149.1"/>
    <property type="molecule type" value="Genomic_DNA"/>
</dbReference>
<proteinExistence type="predicted"/>